<proteinExistence type="predicted"/>
<evidence type="ECO:0000313" key="3">
    <source>
        <dbReference type="EMBL" id="AXY76519.1"/>
    </source>
</evidence>
<evidence type="ECO:0000313" key="4">
    <source>
        <dbReference type="Proteomes" id="UP000263900"/>
    </source>
</evidence>
<evidence type="ECO:0000256" key="1">
    <source>
        <dbReference type="SAM" id="Phobius"/>
    </source>
</evidence>
<protein>
    <recommendedName>
        <fullName evidence="5">DUF4234 domain-containing protein</fullName>
    </recommendedName>
</protein>
<dbReference type="KEGG" id="pseg:D3H65_22070"/>
<keyword evidence="1" id="KW-1133">Transmembrane helix</keyword>
<organism evidence="3 4">
    <name type="scientific">Paraflavitalea soli</name>
    <dbReference type="NCBI Taxonomy" id="2315862"/>
    <lineage>
        <taxon>Bacteria</taxon>
        <taxon>Pseudomonadati</taxon>
        <taxon>Bacteroidota</taxon>
        <taxon>Chitinophagia</taxon>
        <taxon>Chitinophagales</taxon>
        <taxon>Chitinophagaceae</taxon>
        <taxon>Paraflavitalea</taxon>
    </lineage>
</organism>
<evidence type="ECO:0008006" key="5">
    <source>
        <dbReference type="Google" id="ProtNLM"/>
    </source>
</evidence>
<reference evidence="3 4" key="1">
    <citation type="submission" date="2018-09" db="EMBL/GenBank/DDBJ databases">
        <title>Genome sequencing of strain 6GH32-13.</title>
        <authorList>
            <person name="Weon H.-Y."/>
            <person name="Heo J."/>
            <person name="Kwon S.-W."/>
        </authorList>
    </citation>
    <scope>NUCLEOTIDE SEQUENCE [LARGE SCALE GENOMIC DNA]</scope>
    <source>
        <strain evidence="3 4">5GH32-13</strain>
    </source>
</reference>
<gene>
    <name evidence="3" type="ORF">D3H65_22070</name>
</gene>
<dbReference type="AlphaFoldDB" id="A0A3B7MTD1"/>
<accession>A0A3B7MTD1</accession>
<name>A0A3B7MTD1_9BACT</name>
<feature type="signal peptide" evidence="2">
    <location>
        <begin position="1"/>
        <end position="23"/>
    </location>
</feature>
<feature type="transmembrane region" description="Helical" evidence="1">
    <location>
        <begin position="47"/>
        <end position="66"/>
    </location>
</feature>
<dbReference type="Proteomes" id="UP000263900">
    <property type="component" value="Chromosome"/>
</dbReference>
<sequence>MKKGRLILSVLLILLVFSTGAAAQCSICTKTASQLGERPAKALNTGIIYLAFTPLAIMGYVGYRWWKTNRIV</sequence>
<feature type="chain" id="PRO_5017799962" description="DUF4234 domain-containing protein" evidence="2">
    <location>
        <begin position="24"/>
        <end position="72"/>
    </location>
</feature>
<keyword evidence="1" id="KW-0472">Membrane</keyword>
<dbReference type="RefSeq" id="WP_119052396.1">
    <property type="nucleotide sequence ID" value="NZ_CP032157.1"/>
</dbReference>
<keyword evidence="1" id="KW-0812">Transmembrane</keyword>
<dbReference type="EMBL" id="CP032157">
    <property type="protein sequence ID" value="AXY76519.1"/>
    <property type="molecule type" value="Genomic_DNA"/>
</dbReference>
<keyword evidence="4" id="KW-1185">Reference proteome</keyword>
<evidence type="ECO:0000256" key="2">
    <source>
        <dbReference type="SAM" id="SignalP"/>
    </source>
</evidence>
<keyword evidence="2" id="KW-0732">Signal</keyword>
<dbReference type="OrthoDB" id="678747at2"/>